<proteinExistence type="predicted"/>
<accession>A0ACC2CCR1</accession>
<protein>
    <submittedName>
        <fullName evidence="1">Uncharacterized protein</fullName>
    </submittedName>
</protein>
<dbReference type="EMBL" id="CM055102">
    <property type="protein sequence ID" value="KAJ7539735.1"/>
    <property type="molecule type" value="Genomic_DNA"/>
</dbReference>
<name>A0ACC2CCR1_DIPCM</name>
<sequence length="234" mass="27131">MGRGKIEIKRIENATSRQVTFSKRRGGLLKKAHELAVLCDAQVALIIFSNTGKLFEYASSSMKEILDRYRKYPDGIQTGRIMEYDNDVMVQYWSREVMRMKQQIECSYQTQRHMMGEDLGHLPLKELQHLEQQLDTGLNRVRARKDQVLREQIDSLRIKELQWHEENEILRRKIASAHGMTEVAVRPFSSQTIVNPLETREPPSLGTASVPFSLHVNQKNLRENQNLQTSLQLG</sequence>
<evidence type="ECO:0000313" key="1">
    <source>
        <dbReference type="EMBL" id="KAJ7539735.1"/>
    </source>
</evidence>
<organism evidence="1 2">
    <name type="scientific">Diphasiastrum complanatum</name>
    <name type="common">Issler's clubmoss</name>
    <name type="synonym">Lycopodium complanatum</name>
    <dbReference type="NCBI Taxonomy" id="34168"/>
    <lineage>
        <taxon>Eukaryota</taxon>
        <taxon>Viridiplantae</taxon>
        <taxon>Streptophyta</taxon>
        <taxon>Embryophyta</taxon>
        <taxon>Tracheophyta</taxon>
        <taxon>Lycopodiopsida</taxon>
        <taxon>Lycopodiales</taxon>
        <taxon>Lycopodiaceae</taxon>
        <taxon>Lycopodioideae</taxon>
        <taxon>Diphasiastrum</taxon>
    </lineage>
</organism>
<gene>
    <name evidence="1" type="ORF">O6H91_11G107000</name>
</gene>
<keyword evidence="2" id="KW-1185">Reference proteome</keyword>
<dbReference type="Proteomes" id="UP001162992">
    <property type="component" value="Chromosome 11"/>
</dbReference>
<reference evidence="2" key="1">
    <citation type="journal article" date="2024" name="Proc. Natl. Acad. Sci. U.S.A.">
        <title>Extraordinary preservation of gene collinearity over three hundred million years revealed in homosporous lycophytes.</title>
        <authorList>
            <person name="Li C."/>
            <person name="Wickell D."/>
            <person name="Kuo L.Y."/>
            <person name="Chen X."/>
            <person name="Nie B."/>
            <person name="Liao X."/>
            <person name="Peng D."/>
            <person name="Ji J."/>
            <person name="Jenkins J."/>
            <person name="Williams M."/>
            <person name="Shu S."/>
            <person name="Plott C."/>
            <person name="Barry K."/>
            <person name="Rajasekar S."/>
            <person name="Grimwood J."/>
            <person name="Han X."/>
            <person name="Sun S."/>
            <person name="Hou Z."/>
            <person name="He W."/>
            <person name="Dai G."/>
            <person name="Sun C."/>
            <person name="Schmutz J."/>
            <person name="Leebens-Mack J.H."/>
            <person name="Li F.W."/>
            <person name="Wang L."/>
        </authorList>
    </citation>
    <scope>NUCLEOTIDE SEQUENCE [LARGE SCALE GENOMIC DNA]</scope>
    <source>
        <strain evidence="2">cv. PW_Plant_1</strain>
    </source>
</reference>
<evidence type="ECO:0000313" key="2">
    <source>
        <dbReference type="Proteomes" id="UP001162992"/>
    </source>
</evidence>
<comment type="caution">
    <text evidence="1">The sequence shown here is derived from an EMBL/GenBank/DDBJ whole genome shotgun (WGS) entry which is preliminary data.</text>
</comment>